<accession>A0A0E9XZ13</accession>
<dbReference type="AlphaFoldDB" id="A0A0E9XZ13"/>
<name>A0A0E9XZ13_ANGAN</name>
<reference evidence="1" key="1">
    <citation type="submission" date="2014-11" db="EMBL/GenBank/DDBJ databases">
        <authorList>
            <person name="Amaro Gonzalez C."/>
        </authorList>
    </citation>
    <scope>NUCLEOTIDE SEQUENCE</scope>
</reference>
<reference evidence="1" key="2">
    <citation type="journal article" date="2015" name="Fish Shellfish Immunol.">
        <title>Early steps in the European eel (Anguilla anguilla)-Vibrio vulnificus interaction in the gills: Role of the RtxA13 toxin.</title>
        <authorList>
            <person name="Callol A."/>
            <person name="Pajuelo D."/>
            <person name="Ebbesson L."/>
            <person name="Teles M."/>
            <person name="MacKenzie S."/>
            <person name="Amaro C."/>
        </authorList>
    </citation>
    <scope>NUCLEOTIDE SEQUENCE</scope>
</reference>
<proteinExistence type="predicted"/>
<evidence type="ECO:0000313" key="1">
    <source>
        <dbReference type="EMBL" id="JAI07101.1"/>
    </source>
</evidence>
<protein>
    <submittedName>
        <fullName evidence="1">Uncharacterized protein</fullName>
    </submittedName>
</protein>
<organism evidence="1">
    <name type="scientific">Anguilla anguilla</name>
    <name type="common">European freshwater eel</name>
    <name type="synonym">Muraena anguilla</name>
    <dbReference type="NCBI Taxonomy" id="7936"/>
    <lineage>
        <taxon>Eukaryota</taxon>
        <taxon>Metazoa</taxon>
        <taxon>Chordata</taxon>
        <taxon>Craniata</taxon>
        <taxon>Vertebrata</taxon>
        <taxon>Euteleostomi</taxon>
        <taxon>Actinopterygii</taxon>
        <taxon>Neopterygii</taxon>
        <taxon>Teleostei</taxon>
        <taxon>Anguilliformes</taxon>
        <taxon>Anguillidae</taxon>
        <taxon>Anguilla</taxon>
    </lineage>
</organism>
<sequence length="64" mass="7683">MTCEQFYAVAKVISKHHTFWQNRQITVKQLHKTESLRPINPLQKFTLYHQTAAFDRTFILNVYT</sequence>
<dbReference type="EMBL" id="GBXM01001477">
    <property type="protein sequence ID" value="JAI07101.1"/>
    <property type="molecule type" value="Transcribed_RNA"/>
</dbReference>